<keyword evidence="2" id="KW-1185">Reference proteome</keyword>
<proteinExistence type="predicted"/>
<name>C5AW14_METEA</name>
<sequence>MAGIGVLFG</sequence>
<reference evidence="1 2" key="1">
    <citation type="journal article" date="2009" name="PLoS ONE">
        <title>Methylobacterium genome sequences: a reference blueprint to investigate microbial metabolism of C1 compounds from natural and industrial sources.</title>
        <authorList>
            <person name="Vuilleumier S."/>
            <person name="Chistoserdova L."/>
            <person name="Lee M.-C."/>
            <person name="Bringel F."/>
            <person name="Lajus A."/>
            <person name="Zhou Y."/>
            <person name="Gourion B."/>
            <person name="Barbe V."/>
            <person name="Chang J."/>
            <person name="Cruveiller S."/>
            <person name="Dossat C."/>
            <person name="Gillett W."/>
            <person name="Gruffaz C."/>
            <person name="Haugen E."/>
            <person name="Hourcade E."/>
            <person name="Levy R."/>
            <person name="Mangenot S."/>
            <person name="Muller E."/>
            <person name="Nadalig T."/>
            <person name="Pagni M."/>
            <person name="Penny C."/>
            <person name="Peyraud R."/>
            <person name="Robinson D.G."/>
            <person name="Roche D."/>
            <person name="Rouy Z."/>
            <person name="Saenampechek C."/>
            <person name="Salvignol G."/>
            <person name="Vallenet D."/>
            <person name="Wu Z."/>
            <person name="Marx C.J."/>
            <person name="Vorholt J.A."/>
            <person name="Olson M.V."/>
            <person name="Kaul R."/>
            <person name="Weissenbach J."/>
            <person name="Medigue C."/>
            <person name="Lidstrom M.E."/>
        </authorList>
    </citation>
    <scope>NUCLEOTIDE SEQUENCE [LARGE SCALE GENOMIC DNA]</scope>
    <source>
        <strain evidence="2">ATCC 14718 / DSM 1338 / JCM 2805 / NCIMB 9133 / AM1</strain>
    </source>
</reference>
<organism evidence="1 2">
    <name type="scientific">Methylorubrum extorquens (strain ATCC 14718 / DSM 1338 / JCM 2805 / NCIMB 9133 / AM1)</name>
    <name type="common">Methylobacterium extorquens</name>
    <dbReference type="NCBI Taxonomy" id="272630"/>
    <lineage>
        <taxon>Bacteria</taxon>
        <taxon>Pseudomonadati</taxon>
        <taxon>Pseudomonadota</taxon>
        <taxon>Alphaproteobacteria</taxon>
        <taxon>Hyphomicrobiales</taxon>
        <taxon>Methylobacteriaceae</taxon>
        <taxon>Methylorubrum</taxon>
    </lineage>
</organism>
<dbReference type="KEGG" id="mea:Mex_1p3103"/>
<evidence type="ECO:0000313" key="1">
    <source>
        <dbReference type="EMBL" id="ACS40850.1"/>
    </source>
</evidence>
<dbReference type="Proteomes" id="UP000009081">
    <property type="component" value="Chromosome"/>
</dbReference>
<gene>
    <name evidence="1" type="ordered locus">MexAM1_META1p3103</name>
</gene>
<accession>C5AW14</accession>
<dbReference type="EMBL" id="CP001510">
    <property type="protein sequence ID" value="ACS40850.1"/>
    <property type="molecule type" value="Genomic_DNA"/>
</dbReference>
<dbReference type="HOGENOM" id="CLU_3438948_0_0_5"/>
<protein>
    <submittedName>
        <fullName evidence="1">Uncharacterized protein</fullName>
    </submittedName>
</protein>
<evidence type="ECO:0000313" key="2">
    <source>
        <dbReference type="Proteomes" id="UP000009081"/>
    </source>
</evidence>